<comment type="catalytic activity">
    <reaction evidence="33">
        <text>a 14alpha-hydroxymethyl steroid + reduced [NADPH--hemoprotein reductase] + O2 = a 14alpha-formyl steroid + oxidized [NADPH--hemoprotein reductase] + 2 H2O + H(+)</text>
        <dbReference type="Rhea" id="RHEA:68064"/>
        <dbReference type="Rhea" id="RHEA-COMP:11964"/>
        <dbReference type="Rhea" id="RHEA-COMP:11965"/>
        <dbReference type="ChEBI" id="CHEBI:15377"/>
        <dbReference type="ChEBI" id="CHEBI:15378"/>
        <dbReference type="ChEBI" id="CHEBI:15379"/>
        <dbReference type="ChEBI" id="CHEBI:57618"/>
        <dbReference type="ChEBI" id="CHEBI:58210"/>
        <dbReference type="ChEBI" id="CHEBI:176901"/>
        <dbReference type="ChEBI" id="CHEBI:176902"/>
    </reaction>
    <physiologicalReaction direction="left-to-right" evidence="33">
        <dbReference type="Rhea" id="RHEA:68065"/>
    </physiologicalReaction>
</comment>
<dbReference type="GO" id="GO:0033488">
    <property type="term" value="P:cholesterol biosynthetic process via 24,25-dihydrolanosterol"/>
    <property type="evidence" value="ECO:0000318"/>
    <property type="project" value="GO_Central"/>
</dbReference>
<dbReference type="InParanoid" id="A0A2I3T9B8"/>
<comment type="catalytic activity">
    <reaction evidence="32">
        <text>32-hydroxylanosterol + reduced [NADPH--hemoprotein reductase] + O2 = 32-oxolanosterol + oxidized [NADPH--hemoprotein reductase] + 2 H2O + H(+)</text>
        <dbReference type="Rhea" id="RHEA:75107"/>
        <dbReference type="Rhea" id="RHEA-COMP:11964"/>
        <dbReference type="Rhea" id="RHEA-COMP:11965"/>
        <dbReference type="ChEBI" id="CHEBI:15377"/>
        <dbReference type="ChEBI" id="CHEBI:15378"/>
        <dbReference type="ChEBI" id="CHEBI:15379"/>
        <dbReference type="ChEBI" id="CHEBI:57618"/>
        <dbReference type="ChEBI" id="CHEBI:58210"/>
        <dbReference type="ChEBI" id="CHEBI:166681"/>
        <dbReference type="ChEBI" id="CHEBI:166806"/>
    </reaction>
    <physiologicalReaction direction="left-to-right" evidence="32">
        <dbReference type="Rhea" id="RHEA:75108"/>
    </physiologicalReaction>
</comment>
<dbReference type="InterPro" id="IPR050529">
    <property type="entry name" value="CYP450_sterol_14alpha_dmase"/>
</dbReference>
<evidence type="ECO:0000256" key="26">
    <source>
        <dbReference type="ARBA" id="ARBA00042370"/>
    </source>
</evidence>
<keyword evidence="7 44" id="KW-0349">Heme</keyword>
<keyword evidence="47" id="KW-0732">Signal</keyword>
<keyword evidence="21" id="KW-1207">Sterol metabolism</keyword>
<evidence type="ECO:0000256" key="31">
    <source>
        <dbReference type="ARBA" id="ARBA00046178"/>
    </source>
</evidence>
<comment type="catalytic activity">
    <reaction evidence="41">
        <text>a 14alpha-methyl steroid + reduced [NADPH--hemoprotein reductase] + O2 = a 14alpha-hydroxymethyl steroid + oxidized [NADPH--hemoprotein reductase] + H2O + H(+)</text>
        <dbReference type="Rhea" id="RHEA:68060"/>
        <dbReference type="Rhea" id="RHEA-COMP:11964"/>
        <dbReference type="Rhea" id="RHEA-COMP:11965"/>
        <dbReference type="ChEBI" id="CHEBI:15377"/>
        <dbReference type="ChEBI" id="CHEBI:15378"/>
        <dbReference type="ChEBI" id="CHEBI:15379"/>
        <dbReference type="ChEBI" id="CHEBI:57618"/>
        <dbReference type="ChEBI" id="CHEBI:58210"/>
        <dbReference type="ChEBI" id="CHEBI:138029"/>
        <dbReference type="ChEBI" id="CHEBI:176901"/>
    </reaction>
    <physiologicalReaction direction="left-to-right" evidence="41">
        <dbReference type="Rhea" id="RHEA:68061"/>
    </physiologicalReaction>
</comment>
<dbReference type="Pfam" id="PF00067">
    <property type="entry name" value="p450"/>
    <property type="match status" value="1"/>
</dbReference>
<dbReference type="PANTHER" id="PTHR24304:SF2">
    <property type="entry name" value="24-HYDROXYCHOLESTEROL 7-ALPHA-HYDROXYLASE"/>
    <property type="match status" value="1"/>
</dbReference>
<evidence type="ECO:0000256" key="45">
    <source>
        <dbReference type="RuleBase" id="RU000461"/>
    </source>
</evidence>
<comment type="function">
    <text evidence="31">Sterol 14alpha-demethylase that plays a critical role in the cholesterol biosynthesis pathway, being cholesterol the major sterol component in mammalian membranes as well as a precursor for bile acid and steroid hormone synthesis. Cytochrome P450 monooxygenase that catalyzes the three-step oxidative removal of the 14alpha-methyl group (C-32) of sterols such as lanosterol (lanosta-8,24-dien-3beta-ol) and 24,25-dihydrolanosterol (DHL) in the form of formate, and converts the sterols to 4,4-dimethyl-5alpha-cholesta-8,14,24-trien-3beta-ol and 4,4-dimethyl-8,14-cholestadien-3beta-ol, respectively, which are intermediates of cholesterol biosynthesis. Can also demethylate substrates not intrinsic to mammals, such as eburicol (24-methylene-24,25-dihydrolanosterol), but at a lower rate than DHL.</text>
</comment>
<dbReference type="Proteomes" id="UP000002277">
    <property type="component" value="Chromosome 3"/>
</dbReference>
<reference evidence="48" key="2">
    <citation type="submission" date="2025-08" db="UniProtKB">
        <authorList>
            <consortium name="Ensembl"/>
        </authorList>
    </citation>
    <scope>IDENTIFICATION</scope>
</reference>
<keyword evidence="15 45" id="KW-0560">Oxidoreductase</keyword>
<evidence type="ECO:0000256" key="32">
    <source>
        <dbReference type="ARBA" id="ARBA00047379"/>
    </source>
</evidence>
<evidence type="ECO:0000256" key="28">
    <source>
        <dbReference type="ARBA" id="ARBA00043041"/>
    </source>
</evidence>
<keyword evidence="17" id="KW-0756">Sterol biosynthesis</keyword>
<keyword evidence="49" id="KW-1185">Reference proteome</keyword>
<keyword evidence="11" id="KW-0256">Endoplasmic reticulum</keyword>
<evidence type="ECO:0000256" key="38">
    <source>
        <dbReference type="ARBA" id="ARBA00048479"/>
    </source>
</evidence>
<evidence type="ECO:0000256" key="6">
    <source>
        <dbReference type="ARBA" id="ARBA00022548"/>
    </source>
</evidence>
<dbReference type="GO" id="GO:0016491">
    <property type="term" value="F:oxidoreductase activity"/>
    <property type="evidence" value="ECO:0000318"/>
    <property type="project" value="GO_Central"/>
</dbReference>
<comment type="catalytic activity">
    <reaction evidence="37">
        <text>32-oxo-24,25-dihydrolanosterol + reduced [NADPH--hemoprotein reductase] + O2 = 4,4-dimethyl-8,14-cholestadien-3beta-ol + formate + oxidized [NADPH--hemoprotein reductase] + H2O + 2 H(+)</text>
        <dbReference type="Rhea" id="RHEA:75083"/>
        <dbReference type="Rhea" id="RHEA-COMP:11964"/>
        <dbReference type="Rhea" id="RHEA-COMP:11965"/>
        <dbReference type="ChEBI" id="CHEBI:15377"/>
        <dbReference type="ChEBI" id="CHEBI:15378"/>
        <dbReference type="ChEBI" id="CHEBI:15379"/>
        <dbReference type="ChEBI" id="CHEBI:15740"/>
        <dbReference type="ChEBI" id="CHEBI:57618"/>
        <dbReference type="ChEBI" id="CHEBI:58210"/>
        <dbReference type="ChEBI" id="CHEBI:78904"/>
        <dbReference type="ChEBI" id="CHEBI:87060"/>
    </reaction>
    <physiologicalReaction direction="left-to-right" evidence="37">
        <dbReference type="Rhea" id="RHEA:75084"/>
    </physiologicalReaction>
</comment>
<evidence type="ECO:0000256" key="8">
    <source>
        <dbReference type="ARBA" id="ARBA00022692"/>
    </source>
</evidence>
<keyword evidence="22" id="KW-0753">Steroid metabolism</keyword>
<evidence type="ECO:0000256" key="22">
    <source>
        <dbReference type="ARBA" id="ARBA00023221"/>
    </source>
</evidence>
<evidence type="ECO:0000256" key="10">
    <source>
        <dbReference type="ARBA" id="ARBA00022778"/>
    </source>
</evidence>
<comment type="catalytic activity">
    <reaction evidence="36">
        <text>24,25-dihydrolanosterol + reduced [NADPH--hemoprotein reductase] + O2 = 32-hydroxy-24,25-dihydrolanosterol + oxidized [NADPH--hemoprotein reductase] + H2O + H(+)</text>
        <dbReference type="Rhea" id="RHEA:75079"/>
        <dbReference type="Rhea" id="RHEA-COMP:11964"/>
        <dbReference type="Rhea" id="RHEA-COMP:11965"/>
        <dbReference type="ChEBI" id="CHEBI:15377"/>
        <dbReference type="ChEBI" id="CHEBI:15378"/>
        <dbReference type="ChEBI" id="CHEBI:15379"/>
        <dbReference type="ChEBI" id="CHEBI:28113"/>
        <dbReference type="ChEBI" id="CHEBI:57618"/>
        <dbReference type="ChEBI" id="CHEBI:58210"/>
        <dbReference type="ChEBI" id="CHEBI:87057"/>
    </reaction>
    <physiologicalReaction direction="left-to-right" evidence="36">
        <dbReference type="Rhea" id="RHEA:75080"/>
    </physiologicalReaction>
</comment>
<keyword evidence="9 44" id="KW-0479">Metal-binding</keyword>
<evidence type="ECO:0000256" key="46">
    <source>
        <dbReference type="SAM" id="Phobius"/>
    </source>
</evidence>
<dbReference type="Bgee" id="ENSPTRG00000046576">
    <property type="expression patterns" value="Expressed in dorsolateral prefrontal cortex and 1 other cell type or tissue"/>
</dbReference>
<dbReference type="GO" id="GO:0008398">
    <property type="term" value="F:sterol 14-demethylase activity"/>
    <property type="evidence" value="ECO:0007669"/>
    <property type="project" value="UniProtKB-EC"/>
</dbReference>
<evidence type="ECO:0000256" key="17">
    <source>
        <dbReference type="ARBA" id="ARBA00023011"/>
    </source>
</evidence>
<dbReference type="GO" id="GO:0020037">
    <property type="term" value="F:heme binding"/>
    <property type="evidence" value="ECO:0007669"/>
    <property type="project" value="InterPro"/>
</dbReference>
<evidence type="ECO:0000256" key="24">
    <source>
        <dbReference type="ARBA" id="ARBA00038974"/>
    </source>
</evidence>
<comment type="catalytic activity">
    <reaction evidence="42">
        <text>lanosterol + reduced [NADPH--hemoprotein reductase] + O2 = 32-hydroxylanosterol + oxidized [NADPH--hemoprotein reductase] + H2O + H(+)</text>
        <dbReference type="Rhea" id="RHEA:75103"/>
        <dbReference type="Rhea" id="RHEA-COMP:11964"/>
        <dbReference type="Rhea" id="RHEA-COMP:11965"/>
        <dbReference type="ChEBI" id="CHEBI:15377"/>
        <dbReference type="ChEBI" id="CHEBI:15378"/>
        <dbReference type="ChEBI" id="CHEBI:15379"/>
        <dbReference type="ChEBI" id="CHEBI:16521"/>
        <dbReference type="ChEBI" id="CHEBI:57618"/>
        <dbReference type="ChEBI" id="CHEBI:58210"/>
        <dbReference type="ChEBI" id="CHEBI:166806"/>
    </reaction>
    <physiologicalReaction direction="left-to-right" evidence="42">
        <dbReference type="Rhea" id="RHEA:75104"/>
    </physiologicalReaction>
</comment>
<evidence type="ECO:0000256" key="15">
    <source>
        <dbReference type="ARBA" id="ARBA00023002"/>
    </source>
</evidence>
<evidence type="ECO:0000256" key="14">
    <source>
        <dbReference type="ARBA" id="ARBA00022989"/>
    </source>
</evidence>
<keyword evidence="10" id="KW-0152">Cholesterol biosynthesis</keyword>
<evidence type="ECO:0000256" key="12">
    <source>
        <dbReference type="ARBA" id="ARBA00022848"/>
    </source>
</evidence>
<evidence type="ECO:0000256" key="23">
    <source>
        <dbReference type="ARBA" id="ARBA00037887"/>
    </source>
</evidence>
<feature type="binding site" description="axial binding residue" evidence="44">
    <location>
        <position position="432"/>
    </location>
    <ligand>
        <name>heme</name>
        <dbReference type="ChEBI" id="CHEBI:30413"/>
    </ligand>
    <ligandPart>
        <name>Fe</name>
        <dbReference type="ChEBI" id="CHEBI:18248"/>
    </ligandPart>
</feature>
<dbReference type="InterPro" id="IPR036396">
    <property type="entry name" value="Cyt_P450_sf"/>
</dbReference>
<evidence type="ECO:0000256" key="25">
    <source>
        <dbReference type="ARBA" id="ARBA00041158"/>
    </source>
</evidence>
<dbReference type="GO" id="GO:0005789">
    <property type="term" value="C:endoplasmic reticulum membrane"/>
    <property type="evidence" value="ECO:0007669"/>
    <property type="project" value="UniProtKB-SubCell"/>
</dbReference>
<keyword evidence="14 46" id="KW-1133">Transmembrane helix</keyword>
<evidence type="ECO:0000256" key="36">
    <source>
        <dbReference type="ARBA" id="ARBA00047983"/>
    </source>
</evidence>
<dbReference type="Gene3D" id="1.10.630.10">
    <property type="entry name" value="Cytochrome P450"/>
    <property type="match status" value="1"/>
</dbReference>
<sequence length="486" mass="54808">MAAAAGMMLLGLLQVLGQAMEEVTGGNLLSMLLIACAFTLSLVYLFRLAAGHLVQLTAGAKSPPYIFSPIPFLGHAIAFGKSPTEFLENAYGNYGPVFSFIMVGKAFTYLLGSDAAALLFNSKNEVLNAEDVYSRLTTPVFGKGVAYDVPNPVFLEQKKMLKSGLNIAHFKKHVSIIEKETKEYFESWGESGEKNVFAALSELIILTASHYLHGKEIRSQPNEKVAQLYADLDGGFSHAAWLLPGWLPLPSFRRRDRAHREIKDIFYKAIQKRRQSQEKIDDILQTLLDATYEDGRPLTDDEVAGMLIGLLLMGFFLARDKTLHEKCYLEQKTVCGENLPPLTYDQLKDLNLLDRCIKETLRLRHPVMIMMRMARIPKTVAGYTIPPGHQVCVSPTVNQRLKDSWVERLDFNPDPSREKFAYVPFGAGHHGCIGENFAYVQIKTIWSTMLRLYEFDLIDGFFPTVNYTTMIHTPENPVIHYKRRSK</sequence>
<evidence type="ECO:0000256" key="21">
    <source>
        <dbReference type="ARBA" id="ARBA00023166"/>
    </source>
</evidence>
<dbReference type="FunFam" id="1.10.630.10:FF:000027">
    <property type="entry name" value="lanosterol 14-alpha demethylase isoform X1"/>
    <property type="match status" value="1"/>
</dbReference>
<evidence type="ECO:0000256" key="7">
    <source>
        <dbReference type="ARBA" id="ARBA00022617"/>
    </source>
</evidence>
<evidence type="ECO:0000256" key="2">
    <source>
        <dbReference type="ARBA" id="ARBA00004111"/>
    </source>
</evidence>
<dbReference type="Ensembl" id="ENSPTRT00000106839.1">
    <property type="protein sequence ID" value="ENSPTRP00000085845.1"/>
    <property type="gene ID" value="ENSPTRG00000046576.1"/>
</dbReference>
<keyword evidence="19" id="KW-0443">Lipid metabolism</keyword>
<keyword evidence="18 45" id="KW-0503">Monooxygenase</keyword>
<dbReference type="InterPro" id="IPR017972">
    <property type="entry name" value="Cyt_P450_CS"/>
</dbReference>
<keyword evidence="6" id="KW-0153">Cholesterol metabolism</keyword>
<feature type="signal peptide" evidence="47">
    <location>
        <begin position="1"/>
        <end position="19"/>
    </location>
</feature>
<dbReference type="InterPro" id="IPR001128">
    <property type="entry name" value="Cyt_P450"/>
</dbReference>
<dbReference type="EC" id="1.14.14.154" evidence="24"/>
<feature type="transmembrane region" description="Helical" evidence="46">
    <location>
        <begin position="27"/>
        <end position="46"/>
    </location>
</feature>
<comment type="cofactor">
    <cofactor evidence="1 44">
        <name>heme</name>
        <dbReference type="ChEBI" id="CHEBI:30413"/>
    </cofactor>
</comment>
<evidence type="ECO:0000256" key="33">
    <source>
        <dbReference type="ARBA" id="ARBA00047587"/>
    </source>
</evidence>
<evidence type="ECO:0000256" key="42">
    <source>
        <dbReference type="ARBA" id="ARBA00049163"/>
    </source>
</evidence>
<dbReference type="OMA" id="FPNPLEW"/>
<name>A0A2I3T9B8_PANTR</name>
<evidence type="ECO:0000256" key="29">
    <source>
        <dbReference type="ARBA" id="ARBA00043106"/>
    </source>
</evidence>
<evidence type="ECO:0000313" key="48">
    <source>
        <dbReference type="Ensembl" id="ENSPTRP00000085845.1"/>
    </source>
</evidence>
<comment type="catalytic activity">
    <reaction evidence="34">
        <text>lanosterol + 3 reduced [NADPH--hemoprotein reductase] + 3 O2 = 4,4-dimethyl-5alpha-cholesta-8,14,24-trien-3beta-ol + formate + 3 oxidized [NADPH--hemoprotein reductase] + 4 H2O + 4 H(+)</text>
        <dbReference type="Rhea" id="RHEA:25286"/>
        <dbReference type="Rhea" id="RHEA-COMP:11964"/>
        <dbReference type="Rhea" id="RHEA-COMP:11965"/>
        <dbReference type="ChEBI" id="CHEBI:15377"/>
        <dbReference type="ChEBI" id="CHEBI:15378"/>
        <dbReference type="ChEBI" id="CHEBI:15379"/>
        <dbReference type="ChEBI" id="CHEBI:15740"/>
        <dbReference type="ChEBI" id="CHEBI:16521"/>
        <dbReference type="ChEBI" id="CHEBI:17813"/>
        <dbReference type="ChEBI" id="CHEBI:57618"/>
        <dbReference type="ChEBI" id="CHEBI:58210"/>
        <dbReference type="EC" id="1.14.14.154"/>
    </reaction>
    <physiologicalReaction direction="left-to-right" evidence="34">
        <dbReference type="Rhea" id="RHEA:25287"/>
    </physiologicalReaction>
</comment>
<evidence type="ECO:0000256" key="30">
    <source>
        <dbReference type="ARBA" id="ARBA00043156"/>
    </source>
</evidence>
<evidence type="ECO:0000256" key="9">
    <source>
        <dbReference type="ARBA" id="ARBA00022723"/>
    </source>
</evidence>
<evidence type="ECO:0000256" key="20">
    <source>
        <dbReference type="ARBA" id="ARBA00023136"/>
    </source>
</evidence>
<evidence type="ECO:0000256" key="34">
    <source>
        <dbReference type="ARBA" id="ARBA00047670"/>
    </source>
</evidence>
<comment type="catalytic activity">
    <reaction evidence="43">
        <text>a 14alpha-formyl steroid + reduced [NADPH--hemoprotein reductase] + O2 = a Delta(14) steroid + formate + oxidized [NADPH--hemoprotein reductase] + H2O + 2 H(+)</text>
        <dbReference type="Rhea" id="RHEA:68068"/>
        <dbReference type="Rhea" id="RHEA-COMP:11964"/>
        <dbReference type="Rhea" id="RHEA-COMP:11965"/>
        <dbReference type="ChEBI" id="CHEBI:15377"/>
        <dbReference type="ChEBI" id="CHEBI:15378"/>
        <dbReference type="ChEBI" id="CHEBI:15379"/>
        <dbReference type="ChEBI" id="CHEBI:15740"/>
        <dbReference type="ChEBI" id="CHEBI:57618"/>
        <dbReference type="ChEBI" id="CHEBI:58210"/>
        <dbReference type="ChEBI" id="CHEBI:138031"/>
        <dbReference type="ChEBI" id="CHEBI:176902"/>
    </reaction>
    <physiologicalReaction direction="left-to-right" evidence="43">
        <dbReference type="Rhea" id="RHEA:68069"/>
    </physiologicalReaction>
</comment>
<evidence type="ECO:0000256" key="1">
    <source>
        <dbReference type="ARBA" id="ARBA00001971"/>
    </source>
</evidence>
<evidence type="ECO:0000313" key="49">
    <source>
        <dbReference type="Proteomes" id="UP000002277"/>
    </source>
</evidence>
<evidence type="ECO:0000256" key="40">
    <source>
        <dbReference type="ARBA" id="ARBA00048839"/>
    </source>
</evidence>
<comment type="catalytic activity">
    <reaction evidence="38">
        <text>32-oxolanosterol + reduced [NADPH--hemoprotein reductase] + O2 = 4,4-dimethyl-5alpha-cholesta-8,14,24-trien-3beta-ol + formate + oxidized [NADPH--hemoprotein reductase] + H2O + 2 H(+)</text>
        <dbReference type="Rhea" id="RHEA:75111"/>
        <dbReference type="Rhea" id="RHEA-COMP:11964"/>
        <dbReference type="Rhea" id="RHEA-COMP:11965"/>
        <dbReference type="ChEBI" id="CHEBI:15377"/>
        <dbReference type="ChEBI" id="CHEBI:15378"/>
        <dbReference type="ChEBI" id="CHEBI:15379"/>
        <dbReference type="ChEBI" id="CHEBI:15740"/>
        <dbReference type="ChEBI" id="CHEBI:17813"/>
        <dbReference type="ChEBI" id="CHEBI:57618"/>
        <dbReference type="ChEBI" id="CHEBI:58210"/>
        <dbReference type="ChEBI" id="CHEBI:166681"/>
    </reaction>
    <physiologicalReaction direction="left-to-right" evidence="38">
        <dbReference type="Rhea" id="RHEA:75112"/>
    </physiologicalReaction>
</comment>
<dbReference type="AlphaFoldDB" id="A0A2I3T9B8"/>
<evidence type="ECO:0000256" key="44">
    <source>
        <dbReference type="PIRSR" id="PIRSR602403-1"/>
    </source>
</evidence>
<protein>
    <recommendedName>
        <fullName evidence="25">Lanosterol 14-alpha demethylase</fullName>
        <ecNumber evidence="24">1.14.14.154</ecNumber>
    </recommendedName>
    <alternativeName>
        <fullName evidence="26">CYPLI</fullName>
    </alternativeName>
    <alternativeName>
        <fullName evidence="27">Cytochrome P450 51A1</fullName>
    </alternativeName>
    <alternativeName>
        <fullName evidence="30">Cytochrome P450-14DM</fullName>
    </alternativeName>
    <alternativeName>
        <fullName evidence="28">Cytochrome P450LI</fullName>
    </alternativeName>
    <alternativeName>
        <fullName evidence="29">Sterol 14-alpha demethylase</fullName>
    </alternativeName>
</protein>
<comment type="catalytic activity">
    <reaction evidence="39">
        <text>32-hydroxy-24,25-dihydrolanosterol + reduced [NADPH--hemoprotein reductase] + O2 = 32-oxo-24,25-dihydrolanosterol + oxidized [NADPH--hemoprotein reductase] + 2 H2O + H(+)</text>
        <dbReference type="Rhea" id="RHEA:75087"/>
        <dbReference type="Rhea" id="RHEA-COMP:11964"/>
        <dbReference type="Rhea" id="RHEA-COMP:11965"/>
        <dbReference type="ChEBI" id="CHEBI:15377"/>
        <dbReference type="ChEBI" id="CHEBI:15378"/>
        <dbReference type="ChEBI" id="CHEBI:15379"/>
        <dbReference type="ChEBI" id="CHEBI:57618"/>
        <dbReference type="ChEBI" id="CHEBI:58210"/>
        <dbReference type="ChEBI" id="CHEBI:87057"/>
        <dbReference type="ChEBI" id="CHEBI:87060"/>
    </reaction>
    <physiologicalReaction direction="left-to-right" evidence="39">
        <dbReference type="Rhea" id="RHEA:75088"/>
    </physiologicalReaction>
</comment>
<comment type="similarity">
    <text evidence="4 45">Belongs to the cytochrome P450 family.</text>
</comment>
<keyword evidence="13" id="KW-0752">Steroid biosynthesis</keyword>
<comment type="catalytic activity">
    <reaction evidence="40">
        <text>24,25-dihydrolanosterol + 3 reduced [NADPH--hemoprotein reductase] + 3 O2 = 4,4-dimethyl-8,14-cholestadien-3beta-ol + formate + 3 oxidized [NADPH--hemoprotein reductase] + 4 H2O + 4 H(+)</text>
        <dbReference type="Rhea" id="RHEA:45960"/>
        <dbReference type="Rhea" id="RHEA-COMP:11964"/>
        <dbReference type="Rhea" id="RHEA-COMP:11965"/>
        <dbReference type="ChEBI" id="CHEBI:15377"/>
        <dbReference type="ChEBI" id="CHEBI:15378"/>
        <dbReference type="ChEBI" id="CHEBI:15379"/>
        <dbReference type="ChEBI" id="CHEBI:15740"/>
        <dbReference type="ChEBI" id="CHEBI:28113"/>
        <dbReference type="ChEBI" id="CHEBI:57618"/>
        <dbReference type="ChEBI" id="CHEBI:58210"/>
        <dbReference type="ChEBI" id="CHEBI:78904"/>
    </reaction>
    <physiologicalReaction direction="left-to-right" evidence="40">
        <dbReference type="Rhea" id="RHEA:45961"/>
    </physiologicalReaction>
</comment>
<reference evidence="48 49" key="1">
    <citation type="journal article" date="2005" name="Nature">
        <title>Initial sequence of the chimpanzee genome and comparison with the human genome.</title>
        <authorList>
            <consortium name="Chimpanzee sequencing and analysis consortium"/>
        </authorList>
    </citation>
    <scope>NUCLEOTIDE SEQUENCE [LARGE SCALE GENOMIC DNA]</scope>
</reference>
<feature type="chain" id="PRO_5014186878" description="Lanosterol 14-alpha demethylase" evidence="47">
    <location>
        <begin position="20"/>
        <end position="486"/>
    </location>
</feature>
<evidence type="ECO:0000256" key="13">
    <source>
        <dbReference type="ARBA" id="ARBA00022955"/>
    </source>
</evidence>
<evidence type="ECO:0000256" key="11">
    <source>
        <dbReference type="ARBA" id="ARBA00022824"/>
    </source>
</evidence>
<dbReference type="PROSITE" id="PS00086">
    <property type="entry name" value="CYTOCHROME_P450"/>
    <property type="match status" value="1"/>
</dbReference>
<comment type="subcellular location">
    <subcellularLocation>
        <location evidence="3">Endoplasmic reticulum membrane</location>
        <topology evidence="3">Single-pass membrane protein</topology>
    </subcellularLocation>
    <subcellularLocation>
        <location evidence="2">Microsome membrane</location>
        <topology evidence="2">Single-pass membrane protein</topology>
    </subcellularLocation>
</comment>
<dbReference type="InterPro" id="IPR002403">
    <property type="entry name" value="Cyt_P450_E_grp-IV"/>
</dbReference>
<reference evidence="48" key="3">
    <citation type="submission" date="2025-09" db="UniProtKB">
        <authorList>
            <consortium name="Ensembl"/>
        </authorList>
    </citation>
    <scope>IDENTIFICATION</scope>
</reference>
<evidence type="ECO:0000256" key="27">
    <source>
        <dbReference type="ARBA" id="ARBA00042628"/>
    </source>
</evidence>
<dbReference type="PRINTS" id="PR00465">
    <property type="entry name" value="EP450IV"/>
</dbReference>
<evidence type="ECO:0000256" key="4">
    <source>
        <dbReference type="ARBA" id="ARBA00010617"/>
    </source>
</evidence>
<evidence type="ECO:0000256" key="41">
    <source>
        <dbReference type="ARBA" id="ARBA00048866"/>
    </source>
</evidence>
<evidence type="ECO:0000256" key="3">
    <source>
        <dbReference type="ARBA" id="ARBA00004389"/>
    </source>
</evidence>
<dbReference type="CDD" id="cd11042">
    <property type="entry name" value="CYP51-like"/>
    <property type="match status" value="1"/>
</dbReference>
<organism evidence="48 49">
    <name type="scientific">Pan troglodytes</name>
    <name type="common">Chimpanzee</name>
    <dbReference type="NCBI Taxonomy" id="9598"/>
    <lineage>
        <taxon>Eukaryota</taxon>
        <taxon>Metazoa</taxon>
        <taxon>Chordata</taxon>
        <taxon>Craniata</taxon>
        <taxon>Vertebrata</taxon>
        <taxon>Euteleostomi</taxon>
        <taxon>Mammalia</taxon>
        <taxon>Eutheria</taxon>
        <taxon>Euarchontoglires</taxon>
        <taxon>Primates</taxon>
        <taxon>Haplorrhini</taxon>
        <taxon>Catarrhini</taxon>
        <taxon>Hominidae</taxon>
        <taxon>Pan</taxon>
    </lineage>
</organism>
<dbReference type="SUPFAM" id="SSF48264">
    <property type="entry name" value="Cytochrome P450"/>
    <property type="match status" value="1"/>
</dbReference>
<dbReference type="PANTHER" id="PTHR24304">
    <property type="entry name" value="CYTOCHROME P450 FAMILY 7"/>
    <property type="match status" value="1"/>
</dbReference>
<evidence type="ECO:0000256" key="16">
    <source>
        <dbReference type="ARBA" id="ARBA00023004"/>
    </source>
</evidence>
<keyword evidence="8 46" id="KW-0812">Transmembrane</keyword>
<keyword evidence="12" id="KW-0492">Microsome</keyword>
<evidence type="ECO:0000256" key="19">
    <source>
        <dbReference type="ARBA" id="ARBA00023098"/>
    </source>
</evidence>
<evidence type="ECO:0000256" key="35">
    <source>
        <dbReference type="ARBA" id="ARBA00047702"/>
    </source>
</evidence>
<accession>A0A2I3T9B8</accession>
<proteinExistence type="inferred from homology"/>
<dbReference type="GeneTree" id="ENSGT00930000151026"/>
<evidence type="ECO:0000256" key="18">
    <source>
        <dbReference type="ARBA" id="ARBA00023033"/>
    </source>
</evidence>
<dbReference type="GO" id="GO:0005506">
    <property type="term" value="F:iron ion binding"/>
    <property type="evidence" value="ECO:0007669"/>
    <property type="project" value="InterPro"/>
</dbReference>
<evidence type="ECO:0000256" key="5">
    <source>
        <dbReference type="ARBA" id="ARBA00022516"/>
    </source>
</evidence>
<keyword evidence="5" id="KW-0444">Lipid biosynthesis</keyword>
<dbReference type="EMBL" id="AACZ04039608">
    <property type="status" value="NOT_ANNOTATED_CDS"/>
    <property type="molecule type" value="Genomic_DNA"/>
</dbReference>
<comment type="catalytic activity">
    <reaction evidence="35">
        <text>a 14alpha-methyl steroid + 3 reduced [NADPH--hemoprotein reductase] + 3 O2 = a Delta(14) steroid + formate + 3 oxidized [NADPH--hemoprotein reductase] + 4 H2O + 4 H(+)</text>
        <dbReference type="Rhea" id="RHEA:54028"/>
        <dbReference type="Rhea" id="RHEA-COMP:11964"/>
        <dbReference type="Rhea" id="RHEA-COMP:11965"/>
        <dbReference type="ChEBI" id="CHEBI:15377"/>
        <dbReference type="ChEBI" id="CHEBI:15378"/>
        <dbReference type="ChEBI" id="CHEBI:15379"/>
        <dbReference type="ChEBI" id="CHEBI:15740"/>
        <dbReference type="ChEBI" id="CHEBI:57618"/>
        <dbReference type="ChEBI" id="CHEBI:58210"/>
        <dbReference type="ChEBI" id="CHEBI:138029"/>
        <dbReference type="ChEBI" id="CHEBI:138031"/>
        <dbReference type="EC" id="1.14.14.154"/>
    </reaction>
    <physiologicalReaction direction="left-to-right" evidence="35">
        <dbReference type="Rhea" id="RHEA:54029"/>
    </physiologicalReaction>
</comment>
<keyword evidence="20 46" id="KW-0472">Membrane</keyword>
<evidence type="ECO:0000256" key="47">
    <source>
        <dbReference type="SAM" id="SignalP"/>
    </source>
</evidence>
<evidence type="ECO:0000256" key="39">
    <source>
        <dbReference type="ARBA" id="ARBA00048736"/>
    </source>
</evidence>
<evidence type="ECO:0000256" key="37">
    <source>
        <dbReference type="ARBA" id="ARBA00048245"/>
    </source>
</evidence>
<evidence type="ECO:0000256" key="43">
    <source>
        <dbReference type="ARBA" id="ARBA00049450"/>
    </source>
</evidence>
<keyword evidence="16 44" id="KW-0408">Iron</keyword>
<comment type="pathway">
    <text evidence="23">Steroid biosynthesis; zymosterol biosynthesis; zymosterol from lanosterol: step 1/6.</text>
</comment>